<reference evidence="5 6" key="1">
    <citation type="submission" date="2020-01" db="EMBL/GenBank/DDBJ databases">
        <title>Anaeroalcalibacter tamaniensis gen. nov., sp. nov., moderately halophilic strictly anaerobic fermenter bacterium from mud volcano of Taman peninsula.</title>
        <authorList>
            <person name="Frolova A."/>
            <person name="Merkel A.Y."/>
            <person name="Slobodkin A.I."/>
        </authorList>
    </citation>
    <scope>NUCLEOTIDE SEQUENCE [LARGE SCALE GENOMIC DNA]</scope>
    <source>
        <strain evidence="5 6">F-3ap</strain>
    </source>
</reference>
<dbReference type="SMART" id="SM00345">
    <property type="entry name" value="HTH_GNTR"/>
    <property type="match status" value="1"/>
</dbReference>
<dbReference type="Proteomes" id="UP000461585">
    <property type="component" value="Unassembled WGS sequence"/>
</dbReference>
<dbReference type="InterPro" id="IPR036388">
    <property type="entry name" value="WH-like_DNA-bd_sf"/>
</dbReference>
<keyword evidence="2" id="KW-0238">DNA-binding</keyword>
<dbReference type="EMBL" id="JAAEEH010000006">
    <property type="protein sequence ID" value="NDL66849.1"/>
    <property type="molecule type" value="Genomic_DNA"/>
</dbReference>
<dbReference type="AlphaFoldDB" id="A0A7X5HUF4"/>
<evidence type="ECO:0000259" key="4">
    <source>
        <dbReference type="PROSITE" id="PS50949"/>
    </source>
</evidence>
<protein>
    <submittedName>
        <fullName evidence="5">GntR family transcriptional regulator</fullName>
    </submittedName>
</protein>
<evidence type="ECO:0000313" key="5">
    <source>
        <dbReference type="EMBL" id="NDL66849.1"/>
    </source>
</evidence>
<proteinExistence type="predicted"/>
<dbReference type="InterPro" id="IPR008920">
    <property type="entry name" value="TF_FadR/GntR_C"/>
</dbReference>
<keyword evidence="3" id="KW-0804">Transcription</keyword>
<dbReference type="Pfam" id="PF00392">
    <property type="entry name" value="GntR"/>
    <property type="match status" value="1"/>
</dbReference>
<evidence type="ECO:0000256" key="2">
    <source>
        <dbReference type="ARBA" id="ARBA00023125"/>
    </source>
</evidence>
<dbReference type="Gene3D" id="1.10.10.10">
    <property type="entry name" value="Winged helix-like DNA-binding domain superfamily/Winged helix DNA-binding domain"/>
    <property type="match status" value="1"/>
</dbReference>
<dbReference type="InterPro" id="IPR000524">
    <property type="entry name" value="Tscrpt_reg_HTH_GntR"/>
</dbReference>
<accession>A0A7X5HUF4</accession>
<dbReference type="InterPro" id="IPR036390">
    <property type="entry name" value="WH_DNA-bd_sf"/>
</dbReference>
<organism evidence="5 6">
    <name type="scientific">Anaerotalea alkaliphila</name>
    <dbReference type="NCBI Taxonomy" id="2662126"/>
    <lineage>
        <taxon>Bacteria</taxon>
        <taxon>Bacillati</taxon>
        <taxon>Bacillota</taxon>
        <taxon>Clostridia</taxon>
        <taxon>Eubacteriales</taxon>
        <taxon>Anaerotalea</taxon>
    </lineage>
</organism>
<feature type="domain" description="HTH gntR-type" evidence="4">
    <location>
        <begin position="3"/>
        <end position="70"/>
    </location>
</feature>
<evidence type="ECO:0000256" key="1">
    <source>
        <dbReference type="ARBA" id="ARBA00023015"/>
    </source>
</evidence>
<dbReference type="GO" id="GO:0003700">
    <property type="term" value="F:DNA-binding transcription factor activity"/>
    <property type="evidence" value="ECO:0007669"/>
    <property type="project" value="InterPro"/>
</dbReference>
<evidence type="ECO:0000256" key="3">
    <source>
        <dbReference type="ARBA" id="ARBA00023163"/>
    </source>
</evidence>
<dbReference type="RefSeq" id="WP_162369573.1">
    <property type="nucleotide sequence ID" value="NZ_JAAEEH010000006.1"/>
</dbReference>
<dbReference type="PANTHER" id="PTHR43537:SF24">
    <property type="entry name" value="GLUCONATE OPERON TRANSCRIPTIONAL REPRESSOR"/>
    <property type="match status" value="1"/>
</dbReference>
<dbReference type="CDD" id="cd07377">
    <property type="entry name" value="WHTH_GntR"/>
    <property type="match status" value="1"/>
</dbReference>
<dbReference type="SUPFAM" id="SSF48008">
    <property type="entry name" value="GntR ligand-binding domain-like"/>
    <property type="match status" value="1"/>
</dbReference>
<gene>
    <name evidence="5" type="ORF">GXN74_03695</name>
</gene>
<dbReference type="Gene3D" id="1.20.120.530">
    <property type="entry name" value="GntR ligand-binding domain-like"/>
    <property type="match status" value="1"/>
</dbReference>
<dbReference type="PROSITE" id="PS50949">
    <property type="entry name" value="HTH_GNTR"/>
    <property type="match status" value="1"/>
</dbReference>
<dbReference type="GO" id="GO:0003677">
    <property type="term" value="F:DNA binding"/>
    <property type="evidence" value="ECO:0007669"/>
    <property type="project" value="UniProtKB-KW"/>
</dbReference>
<comment type="caution">
    <text evidence="5">The sequence shown here is derived from an EMBL/GenBank/DDBJ whole genome shotgun (WGS) entry which is preliminary data.</text>
</comment>
<dbReference type="PANTHER" id="PTHR43537">
    <property type="entry name" value="TRANSCRIPTIONAL REGULATOR, GNTR FAMILY"/>
    <property type="match status" value="1"/>
</dbReference>
<dbReference type="Pfam" id="PF07729">
    <property type="entry name" value="FCD"/>
    <property type="match status" value="1"/>
</dbReference>
<evidence type="ECO:0000313" key="6">
    <source>
        <dbReference type="Proteomes" id="UP000461585"/>
    </source>
</evidence>
<sequence length="221" mass="25726">MAPSLKQQAYTLIKSKILSCEYAPNMFINEEFLCKEINASRTPVRDALSRLEQENLLTIIPKKGVMVAPVTINEINTIYETRILLEPYILANYGTRITPELLDRMQKLIDGLHVDKESCAPEDVSRFYGLDDEYHRILVNLCENKYLIQCYQNIYDHNLRLRILSGNQLPERLMETQKEHIRLHNEILKRNYTQAAEVLRQHLVAAKDAAFQVLMKSNYSI</sequence>
<dbReference type="SUPFAM" id="SSF46785">
    <property type="entry name" value="Winged helix' DNA-binding domain"/>
    <property type="match status" value="1"/>
</dbReference>
<dbReference type="SMART" id="SM00895">
    <property type="entry name" value="FCD"/>
    <property type="match status" value="1"/>
</dbReference>
<name>A0A7X5HUF4_9FIRM</name>
<dbReference type="InterPro" id="IPR011711">
    <property type="entry name" value="GntR_C"/>
</dbReference>
<keyword evidence="1" id="KW-0805">Transcription regulation</keyword>
<keyword evidence="6" id="KW-1185">Reference proteome</keyword>